<dbReference type="AlphaFoldDB" id="A0A2S0P879"/>
<name>A0A2S0P879_9NEIS</name>
<dbReference type="GO" id="GO:0004519">
    <property type="term" value="F:endonuclease activity"/>
    <property type="evidence" value="ECO:0007669"/>
    <property type="project" value="UniProtKB-KW"/>
</dbReference>
<dbReference type="PROSITE" id="PS51257">
    <property type="entry name" value="PROKAR_LIPOPROTEIN"/>
    <property type="match status" value="1"/>
</dbReference>
<keyword evidence="5" id="KW-1185">Reference proteome</keyword>
<evidence type="ECO:0000313" key="4">
    <source>
        <dbReference type="EMBL" id="AVY93599.1"/>
    </source>
</evidence>
<dbReference type="STRING" id="1122240.GCA_000620105_01198"/>
<organism evidence="4 5">
    <name type="scientific">Microvirgula aerodenitrificans</name>
    <dbReference type="NCBI Taxonomy" id="57480"/>
    <lineage>
        <taxon>Bacteria</taxon>
        <taxon>Pseudomonadati</taxon>
        <taxon>Pseudomonadota</taxon>
        <taxon>Betaproteobacteria</taxon>
        <taxon>Neisseriales</taxon>
        <taxon>Aquaspirillaceae</taxon>
        <taxon>Microvirgula</taxon>
    </lineage>
</organism>
<dbReference type="Proteomes" id="UP000244173">
    <property type="component" value="Chromosome"/>
</dbReference>
<dbReference type="RefSeq" id="WP_084299907.1">
    <property type="nucleotide sequence ID" value="NZ_CP028519.1"/>
</dbReference>
<evidence type="ECO:0000313" key="5">
    <source>
        <dbReference type="Proteomes" id="UP000244173"/>
    </source>
</evidence>
<evidence type="ECO:0000256" key="2">
    <source>
        <dbReference type="ARBA" id="ARBA00022722"/>
    </source>
</evidence>
<dbReference type="InterPro" id="IPR044925">
    <property type="entry name" value="His-Me_finger_sf"/>
</dbReference>
<evidence type="ECO:0000256" key="1">
    <source>
        <dbReference type="ARBA" id="ARBA00006429"/>
    </source>
</evidence>
<accession>A0A2S0P879</accession>
<keyword evidence="2" id="KW-0540">Nuclease</keyword>
<protein>
    <submittedName>
        <fullName evidence="4">Endonuclease</fullName>
    </submittedName>
</protein>
<sequence length="290" mass="32587">MSKSLFLFAACCVATLAACSEQQARDLAHGAIEEGSRLISEQVGEWLGKTLDGALTPAADPSEPQAVELVSGNKAVGHRNFVNAKKILPRIYAGMEEDFYCGCRYSGKEVDATSCGYRPRKNAERGQRIEWEHVVPAWVLGHQRQCWQNGGRKQCTSSDPLFRMAEGDLVNLVPAVGEVNGDRSNFPYSVWARNPAPVYGSCRTVVDFRLRRVQPREEVRGRIARIQLYMHQRYRLRLSSQDRKLFCAWANAYPVDDWELRRNERLVRWQGEGNPLVGDTTRLAALCAAG</sequence>
<gene>
    <name evidence="4" type="ORF">DAI18_05715</name>
</gene>
<dbReference type="InterPro" id="IPR007346">
    <property type="entry name" value="Endonuclease-I"/>
</dbReference>
<reference evidence="4 5" key="1">
    <citation type="submission" date="2018-04" db="EMBL/GenBank/DDBJ databases">
        <title>Denitrifier Microvirgula.</title>
        <authorList>
            <person name="Anderson E."/>
            <person name="Jang J."/>
            <person name="Ishii S."/>
        </authorList>
    </citation>
    <scope>NUCLEOTIDE SEQUENCE [LARGE SCALE GENOMIC DNA]</scope>
    <source>
        <strain evidence="4 5">BE2.4</strain>
    </source>
</reference>
<dbReference type="EMBL" id="CP028519">
    <property type="protein sequence ID" value="AVY93599.1"/>
    <property type="molecule type" value="Genomic_DNA"/>
</dbReference>
<proteinExistence type="inferred from homology"/>
<dbReference type="OrthoDB" id="9800417at2"/>
<keyword evidence="4" id="KW-0255">Endonuclease</keyword>
<dbReference type="PANTHER" id="PTHR33607">
    <property type="entry name" value="ENDONUCLEASE-1"/>
    <property type="match status" value="1"/>
</dbReference>
<evidence type="ECO:0000256" key="3">
    <source>
        <dbReference type="ARBA" id="ARBA00022801"/>
    </source>
</evidence>
<dbReference type="SUPFAM" id="SSF54060">
    <property type="entry name" value="His-Me finger endonucleases"/>
    <property type="match status" value="1"/>
</dbReference>
<dbReference type="KEGG" id="maer:DAI18_05715"/>
<dbReference type="PANTHER" id="PTHR33607:SF2">
    <property type="entry name" value="ENDONUCLEASE-1"/>
    <property type="match status" value="1"/>
</dbReference>
<comment type="similarity">
    <text evidence="1">Belongs to the EndA/NucM nuclease family.</text>
</comment>
<dbReference type="GO" id="GO:0016787">
    <property type="term" value="F:hydrolase activity"/>
    <property type="evidence" value="ECO:0007669"/>
    <property type="project" value="UniProtKB-KW"/>
</dbReference>
<dbReference type="Pfam" id="PF04231">
    <property type="entry name" value="Endonuclease_1"/>
    <property type="match status" value="1"/>
</dbReference>
<keyword evidence="3" id="KW-0378">Hydrolase</keyword>